<organism evidence="2 3">
    <name type="scientific">Candidatus Dormiibacter inghamiae</name>
    <dbReference type="NCBI Taxonomy" id="3127013"/>
    <lineage>
        <taxon>Bacteria</taxon>
        <taxon>Bacillati</taxon>
        <taxon>Candidatus Dormiibacterota</taxon>
        <taxon>Candidatus Dormibacteria</taxon>
        <taxon>Candidatus Dormibacterales</taxon>
        <taxon>Candidatus Dormibacteraceae</taxon>
        <taxon>Candidatus Dormiibacter</taxon>
    </lineage>
</organism>
<dbReference type="InterPro" id="IPR010406">
    <property type="entry name" value="DUF1003"/>
</dbReference>
<dbReference type="AlphaFoldDB" id="A0A934KHQ5"/>
<gene>
    <name evidence="2" type="ORF">JF888_11325</name>
</gene>
<dbReference type="EMBL" id="JAEKNQ010000040">
    <property type="protein sequence ID" value="MBJ7603766.1"/>
    <property type="molecule type" value="Genomic_DNA"/>
</dbReference>
<evidence type="ECO:0000256" key="1">
    <source>
        <dbReference type="SAM" id="Phobius"/>
    </source>
</evidence>
<feature type="transmembrane region" description="Helical" evidence="1">
    <location>
        <begin position="78"/>
        <end position="101"/>
    </location>
</feature>
<evidence type="ECO:0000313" key="3">
    <source>
        <dbReference type="Proteomes" id="UP000620075"/>
    </source>
</evidence>
<keyword evidence="1" id="KW-1133">Transmembrane helix</keyword>
<reference evidence="2 3" key="1">
    <citation type="submission" date="2020-10" db="EMBL/GenBank/DDBJ databases">
        <title>Ca. Dormibacterota MAGs.</title>
        <authorList>
            <person name="Montgomery K."/>
        </authorList>
    </citation>
    <scope>NUCLEOTIDE SEQUENCE [LARGE SCALE GENOMIC DNA]</scope>
    <source>
        <strain evidence="2">SC8811_S16_3</strain>
    </source>
</reference>
<protein>
    <submittedName>
        <fullName evidence="2">DUF1003 domain-containing protein</fullName>
    </submittedName>
</protein>
<dbReference type="Pfam" id="PF06210">
    <property type="entry name" value="DUF1003"/>
    <property type="match status" value="1"/>
</dbReference>
<proteinExistence type="predicted"/>
<sequence>METQAPQQVNSHAHPRLLERHHEKPPLSSDEAVGFNGRLGALITKGVGTMWAFYAAALFMAVWMAAALFGPLRAIDPYPFSFLLFLGNIVQLLLMFVIMVGQQVLGAANDKRAVQTYKDAEAILRECLLLQKHLADQDQILQEVMAQVRPPAQRG</sequence>
<evidence type="ECO:0000313" key="2">
    <source>
        <dbReference type="EMBL" id="MBJ7603766.1"/>
    </source>
</evidence>
<feature type="transmembrane region" description="Helical" evidence="1">
    <location>
        <begin position="51"/>
        <end position="72"/>
    </location>
</feature>
<keyword evidence="1" id="KW-0472">Membrane</keyword>
<name>A0A934KHQ5_9BACT</name>
<accession>A0A934KHQ5</accession>
<dbReference type="RefSeq" id="WP_338180310.1">
    <property type="nucleotide sequence ID" value="NZ_JAEKNQ010000040.1"/>
</dbReference>
<keyword evidence="1" id="KW-0812">Transmembrane</keyword>
<comment type="caution">
    <text evidence="2">The sequence shown here is derived from an EMBL/GenBank/DDBJ whole genome shotgun (WGS) entry which is preliminary data.</text>
</comment>
<dbReference type="Proteomes" id="UP000620075">
    <property type="component" value="Unassembled WGS sequence"/>
</dbReference>